<sequence length="241" mass="26698">MFEDAVGVKKKIRDGAQVVGVGVPVDATRDRLRAILDAGPYDFVAIDSQHTPLHEERVAAFCAMAEDLNAFVQFRIKHTRHAYMTGNYMDLGPCGAEIPQTETDATAEEALHAFYYPPVGGRSYGGRARRGAQGKDPVAYAEWWNRYGVLWLQIESVEAVTHARQFARPGVDCLSFGPIDLMFSLKAHPRHPFQTMDDCIRHVARALEGTSTRVCVRSGGPDARQKYADMGATVFLESPRV</sequence>
<dbReference type="Pfam" id="PF03328">
    <property type="entry name" value="HpcH_HpaI"/>
    <property type="match status" value="1"/>
</dbReference>
<evidence type="ECO:0000256" key="1">
    <source>
        <dbReference type="ARBA" id="ARBA00005568"/>
    </source>
</evidence>
<protein>
    <recommendedName>
        <fullName evidence="4">HpcH/HpaI aldolase/citrate lyase domain-containing protein</fullName>
    </recommendedName>
</protein>
<comment type="caution">
    <text evidence="5">The sequence shown here is derived from an EMBL/GenBank/DDBJ whole genome shotgun (WGS) entry which is preliminary data.</text>
</comment>
<dbReference type="GO" id="GO:0005737">
    <property type="term" value="C:cytoplasm"/>
    <property type="evidence" value="ECO:0007669"/>
    <property type="project" value="TreeGrafter"/>
</dbReference>
<evidence type="ECO:0000313" key="5">
    <source>
        <dbReference type="EMBL" id="OGG55645.1"/>
    </source>
</evidence>
<dbReference type="GO" id="GO:0046872">
    <property type="term" value="F:metal ion binding"/>
    <property type="evidence" value="ECO:0007669"/>
    <property type="project" value="UniProtKB-KW"/>
</dbReference>
<dbReference type="InterPro" id="IPR005000">
    <property type="entry name" value="Aldolase/citrate-lyase_domain"/>
</dbReference>
<accession>A0A1F6D2P7</accession>
<gene>
    <name evidence="5" type="ORF">A3F84_23840</name>
</gene>
<dbReference type="PANTHER" id="PTHR30502:SF0">
    <property type="entry name" value="PHOSPHOENOLPYRUVATE CARBOXYLASE FAMILY PROTEIN"/>
    <property type="match status" value="1"/>
</dbReference>
<dbReference type="Gene3D" id="3.20.20.60">
    <property type="entry name" value="Phosphoenolpyruvate-binding domains"/>
    <property type="match status" value="1"/>
</dbReference>
<organism evidence="5 6">
    <name type="scientific">Handelsmanbacteria sp. (strain RIFCSPLOWO2_12_FULL_64_10)</name>
    <dbReference type="NCBI Taxonomy" id="1817868"/>
    <lineage>
        <taxon>Bacteria</taxon>
        <taxon>Candidatus Handelsmaniibacteriota</taxon>
    </lineage>
</organism>
<evidence type="ECO:0000256" key="2">
    <source>
        <dbReference type="ARBA" id="ARBA00022723"/>
    </source>
</evidence>
<dbReference type="InterPro" id="IPR040442">
    <property type="entry name" value="Pyrv_kinase-like_dom_sf"/>
</dbReference>
<dbReference type="EMBL" id="MFKF01000064">
    <property type="protein sequence ID" value="OGG55645.1"/>
    <property type="molecule type" value="Genomic_DNA"/>
</dbReference>
<feature type="domain" description="HpcH/HpaI aldolase/citrate lyase" evidence="4">
    <location>
        <begin position="37"/>
        <end position="206"/>
    </location>
</feature>
<dbReference type="PANTHER" id="PTHR30502">
    <property type="entry name" value="2-KETO-3-DEOXY-L-RHAMNONATE ALDOLASE"/>
    <property type="match status" value="1"/>
</dbReference>
<dbReference type="AlphaFoldDB" id="A0A1F6D2P7"/>
<keyword evidence="3" id="KW-0456">Lyase</keyword>
<reference evidence="5 6" key="1">
    <citation type="journal article" date="2016" name="Nat. Commun.">
        <title>Thousands of microbial genomes shed light on interconnected biogeochemical processes in an aquifer system.</title>
        <authorList>
            <person name="Anantharaman K."/>
            <person name="Brown C.T."/>
            <person name="Hug L.A."/>
            <person name="Sharon I."/>
            <person name="Castelle C.J."/>
            <person name="Probst A.J."/>
            <person name="Thomas B.C."/>
            <person name="Singh A."/>
            <person name="Wilkins M.J."/>
            <person name="Karaoz U."/>
            <person name="Brodie E.L."/>
            <person name="Williams K.H."/>
            <person name="Hubbard S.S."/>
            <person name="Banfield J.F."/>
        </authorList>
    </citation>
    <scope>NUCLEOTIDE SEQUENCE [LARGE SCALE GENOMIC DNA]</scope>
    <source>
        <strain evidence="6">RIFCSPLOWO2_12_FULL_64_10</strain>
    </source>
</reference>
<comment type="similarity">
    <text evidence="1">Belongs to the HpcH/HpaI aldolase family.</text>
</comment>
<dbReference type="SUPFAM" id="SSF51621">
    <property type="entry name" value="Phosphoenolpyruvate/pyruvate domain"/>
    <property type="match status" value="1"/>
</dbReference>
<dbReference type="GO" id="GO:0016832">
    <property type="term" value="F:aldehyde-lyase activity"/>
    <property type="evidence" value="ECO:0007669"/>
    <property type="project" value="TreeGrafter"/>
</dbReference>
<dbReference type="Proteomes" id="UP000178606">
    <property type="component" value="Unassembled WGS sequence"/>
</dbReference>
<keyword evidence="2" id="KW-0479">Metal-binding</keyword>
<evidence type="ECO:0000259" key="4">
    <source>
        <dbReference type="Pfam" id="PF03328"/>
    </source>
</evidence>
<evidence type="ECO:0000313" key="6">
    <source>
        <dbReference type="Proteomes" id="UP000178606"/>
    </source>
</evidence>
<name>A0A1F6D2P7_HANXR</name>
<proteinExistence type="inferred from homology"/>
<dbReference type="InterPro" id="IPR050251">
    <property type="entry name" value="HpcH-HpaI_aldolase"/>
</dbReference>
<dbReference type="InterPro" id="IPR015813">
    <property type="entry name" value="Pyrv/PenolPyrv_kinase-like_dom"/>
</dbReference>
<evidence type="ECO:0000256" key="3">
    <source>
        <dbReference type="ARBA" id="ARBA00023239"/>
    </source>
</evidence>